<evidence type="ECO:0000256" key="10">
    <source>
        <dbReference type="HAMAP-Rule" id="MF_00454"/>
    </source>
</evidence>
<name>A0A3N1D4Z1_9ACTN</name>
<comment type="similarity">
    <text evidence="7 10">Belongs to the fluoride channel Fluc/FEX (TC 1.A.43) family.</text>
</comment>
<comment type="subcellular location">
    <subcellularLocation>
        <location evidence="1 10">Cell membrane</location>
        <topology evidence="1 10">Multi-pass membrane protein</topology>
    </subcellularLocation>
</comment>
<feature type="binding site" evidence="10">
    <location>
        <position position="69"/>
    </location>
    <ligand>
        <name>Na(+)</name>
        <dbReference type="ChEBI" id="CHEBI:29101"/>
        <note>structural</note>
    </ligand>
</feature>
<accession>A0A3N1D4Z1</accession>
<keyword evidence="12" id="KW-1185">Reference proteome</keyword>
<evidence type="ECO:0000256" key="3">
    <source>
        <dbReference type="ARBA" id="ARBA00022692"/>
    </source>
</evidence>
<reference evidence="11 12" key="1">
    <citation type="submission" date="2018-11" db="EMBL/GenBank/DDBJ databases">
        <title>Sequencing the genomes of 1000 actinobacteria strains.</title>
        <authorList>
            <person name="Klenk H.-P."/>
        </authorList>
    </citation>
    <scope>NUCLEOTIDE SEQUENCE [LARGE SCALE GENOMIC DNA]</scope>
    <source>
        <strain evidence="11 12">DSM 44254</strain>
    </source>
</reference>
<evidence type="ECO:0000256" key="4">
    <source>
        <dbReference type="ARBA" id="ARBA00022989"/>
    </source>
</evidence>
<dbReference type="PANTHER" id="PTHR28259">
    <property type="entry name" value="FLUORIDE EXPORT PROTEIN 1-RELATED"/>
    <property type="match status" value="1"/>
</dbReference>
<keyword evidence="4 10" id="KW-1133">Transmembrane helix</keyword>
<feature type="transmembrane region" description="Helical" evidence="10">
    <location>
        <begin position="97"/>
        <end position="116"/>
    </location>
</feature>
<keyword evidence="10" id="KW-0479">Metal-binding</keyword>
<keyword evidence="3 10" id="KW-0812">Transmembrane</keyword>
<keyword evidence="2 10" id="KW-1003">Cell membrane</keyword>
<dbReference type="OrthoDB" id="5148600at2"/>
<dbReference type="HAMAP" id="MF_00454">
    <property type="entry name" value="FluC"/>
    <property type="match status" value="1"/>
</dbReference>
<comment type="activity regulation">
    <text evidence="10">Na(+) is not transported, but it plays an essential structural role and its presence is essential for fluoride channel function.</text>
</comment>
<sequence length="119" mass="12567">MTLLLVALGGSLGALLRYLTDRLIHYRYAPAFPWATFTVNVTGSALLGLLLALSPNDGVMSFAATGVCGALTTYSTFSYDTYRLATADRLPLRATTYTLTTITAGLLAALAAHHLASPL</sequence>
<keyword evidence="10" id="KW-0406">Ion transport</keyword>
<keyword evidence="10" id="KW-0915">Sodium</keyword>
<dbReference type="Pfam" id="PF02537">
    <property type="entry name" value="CRCB"/>
    <property type="match status" value="1"/>
</dbReference>
<dbReference type="Proteomes" id="UP000272400">
    <property type="component" value="Unassembled WGS sequence"/>
</dbReference>
<dbReference type="GO" id="GO:0005886">
    <property type="term" value="C:plasma membrane"/>
    <property type="evidence" value="ECO:0007669"/>
    <property type="project" value="UniProtKB-SubCell"/>
</dbReference>
<feature type="binding site" evidence="10">
    <location>
        <position position="72"/>
    </location>
    <ligand>
        <name>Na(+)</name>
        <dbReference type="ChEBI" id="CHEBI:29101"/>
        <note>structural</note>
    </ligand>
</feature>
<gene>
    <name evidence="10" type="primary">fluC</name>
    <name evidence="10" type="synonym">crcB</name>
    <name evidence="11" type="ORF">EDD29_5808</name>
</gene>
<organism evidence="11 12">
    <name type="scientific">Actinocorallia herbida</name>
    <dbReference type="NCBI Taxonomy" id="58109"/>
    <lineage>
        <taxon>Bacteria</taxon>
        <taxon>Bacillati</taxon>
        <taxon>Actinomycetota</taxon>
        <taxon>Actinomycetes</taxon>
        <taxon>Streptosporangiales</taxon>
        <taxon>Thermomonosporaceae</taxon>
        <taxon>Actinocorallia</taxon>
    </lineage>
</organism>
<proteinExistence type="inferred from homology"/>
<comment type="function">
    <text evidence="9 10">Fluoride-specific ion channel. Important for reducing fluoride concentration in the cell, thus reducing its toxicity.</text>
</comment>
<evidence type="ECO:0000256" key="5">
    <source>
        <dbReference type="ARBA" id="ARBA00023136"/>
    </source>
</evidence>
<evidence type="ECO:0000256" key="6">
    <source>
        <dbReference type="ARBA" id="ARBA00023303"/>
    </source>
</evidence>
<dbReference type="RefSeq" id="WP_123667417.1">
    <property type="nucleotide sequence ID" value="NZ_RJKE01000001.1"/>
</dbReference>
<protein>
    <recommendedName>
        <fullName evidence="10">Fluoride-specific ion channel FluC</fullName>
    </recommendedName>
</protein>
<dbReference type="AlphaFoldDB" id="A0A3N1D4Z1"/>
<evidence type="ECO:0000313" key="12">
    <source>
        <dbReference type="Proteomes" id="UP000272400"/>
    </source>
</evidence>
<keyword evidence="5 10" id="KW-0472">Membrane</keyword>
<comment type="catalytic activity">
    <reaction evidence="8">
        <text>fluoride(in) = fluoride(out)</text>
        <dbReference type="Rhea" id="RHEA:76159"/>
        <dbReference type="ChEBI" id="CHEBI:17051"/>
    </reaction>
    <physiologicalReaction direction="left-to-right" evidence="8">
        <dbReference type="Rhea" id="RHEA:76160"/>
    </physiologicalReaction>
</comment>
<dbReference type="GO" id="GO:0046872">
    <property type="term" value="F:metal ion binding"/>
    <property type="evidence" value="ECO:0007669"/>
    <property type="project" value="UniProtKB-KW"/>
</dbReference>
<comment type="caution">
    <text evidence="11">The sequence shown here is derived from an EMBL/GenBank/DDBJ whole genome shotgun (WGS) entry which is preliminary data.</text>
</comment>
<evidence type="ECO:0000256" key="7">
    <source>
        <dbReference type="ARBA" id="ARBA00035120"/>
    </source>
</evidence>
<dbReference type="GO" id="GO:0062054">
    <property type="term" value="F:fluoride channel activity"/>
    <property type="evidence" value="ECO:0007669"/>
    <property type="project" value="UniProtKB-UniRule"/>
</dbReference>
<dbReference type="GO" id="GO:0140114">
    <property type="term" value="P:cellular detoxification of fluoride"/>
    <property type="evidence" value="ECO:0007669"/>
    <property type="project" value="UniProtKB-UniRule"/>
</dbReference>
<evidence type="ECO:0000256" key="1">
    <source>
        <dbReference type="ARBA" id="ARBA00004651"/>
    </source>
</evidence>
<dbReference type="InterPro" id="IPR003691">
    <property type="entry name" value="FluC"/>
</dbReference>
<feature type="transmembrane region" description="Helical" evidence="10">
    <location>
        <begin position="59"/>
        <end position="77"/>
    </location>
</feature>
<keyword evidence="10" id="KW-0813">Transport</keyword>
<dbReference type="EMBL" id="RJKE01000001">
    <property type="protein sequence ID" value="ROO88148.1"/>
    <property type="molecule type" value="Genomic_DNA"/>
</dbReference>
<evidence type="ECO:0000313" key="11">
    <source>
        <dbReference type="EMBL" id="ROO88148.1"/>
    </source>
</evidence>
<evidence type="ECO:0000256" key="9">
    <source>
        <dbReference type="ARBA" id="ARBA00049940"/>
    </source>
</evidence>
<evidence type="ECO:0000256" key="2">
    <source>
        <dbReference type="ARBA" id="ARBA00022475"/>
    </source>
</evidence>
<evidence type="ECO:0000256" key="8">
    <source>
        <dbReference type="ARBA" id="ARBA00035585"/>
    </source>
</evidence>
<keyword evidence="6 10" id="KW-0407">Ion channel</keyword>
<dbReference type="PANTHER" id="PTHR28259:SF1">
    <property type="entry name" value="FLUORIDE EXPORT PROTEIN 1-RELATED"/>
    <property type="match status" value="1"/>
</dbReference>
<feature type="transmembrane region" description="Helical" evidence="10">
    <location>
        <begin position="32"/>
        <end position="52"/>
    </location>
</feature>